<dbReference type="EMBL" id="BPLR01020760">
    <property type="protein sequence ID" value="GIX82238.1"/>
    <property type="molecule type" value="Genomic_DNA"/>
</dbReference>
<dbReference type="AlphaFoldDB" id="A0AAV4NCL7"/>
<accession>A0AAV4NCL7</accession>
<dbReference type="InterPro" id="IPR003100">
    <property type="entry name" value="PAZ_dom"/>
</dbReference>
<dbReference type="GO" id="GO:0003723">
    <property type="term" value="F:RNA binding"/>
    <property type="evidence" value="ECO:0007669"/>
    <property type="project" value="InterPro"/>
</dbReference>
<evidence type="ECO:0000313" key="2">
    <source>
        <dbReference type="EMBL" id="GIX82238.1"/>
    </source>
</evidence>
<organism evidence="2 3">
    <name type="scientific">Caerostris extrusa</name>
    <name type="common">Bark spider</name>
    <name type="synonym">Caerostris bankana</name>
    <dbReference type="NCBI Taxonomy" id="172846"/>
    <lineage>
        <taxon>Eukaryota</taxon>
        <taxon>Metazoa</taxon>
        <taxon>Ecdysozoa</taxon>
        <taxon>Arthropoda</taxon>
        <taxon>Chelicerata</taxon>
        <taxon>Arachnida</taxon>
        <taxon>Araneae</taxon>
        <taxon>Araneomorphae</taxon>
        <taxon>Entelegynae</taxon>
        <taxon>Araneoidea</taxon>
        <taxon>Araneidae</taxon>
        <taxon>Caerostris</taxon>
    </lineage>
</organism>
<protein>
    <submittedName>
        <fullName evidence="2">Protein argonaute-1</fullName>
    </submittedName>
</protein>
<evidence type="ECO:0000259" key="1">
    <source>
        <dbReference type="PROSITE" id="PS50821"/>
    </source>
</evidence>
<dbReference type="PANTHER" id="PTHR22891">
    <property type="entry name" value="EUKARYOTIC TRANSLATION INITIATION FACTOR 2C"/>
    <property type="match status" value="1"/>
</dbReference>
<gene>
    <name evidence="2" type="primary">AGO1</name>
    <name evidence="2" type="ORF">CEXT_681761</name>
</gene>
<keyword evidence="3" id="KW-1185">Reference proteome</keyword>
<dbReference type="InterPro" id="IPR036085">
    <property type="entry name" value="PAZ_dom_sf"/>
</dbReference>
<dbReference type="CDD" id="cd02846">
    <property type="entry name" value="PAZ_argonaute_like"/>
    <property type="match status" value="1"/>
</dbReference>
<dbReference type="Gene3D" id="2.170.260.10">
    <property type="entry name" value="paz domain"/>
    <property type="match status" value="1"/>
</dbReference>
<dbReference type="Proteomes" id="UP001054945">
    <property type="component" value="Unassembled WGS sequence"/>
</dbReference>
<sequence length="166" mass="19786">MRRKYRVCNVTRRPAQLQSFSLQLENGQTVECTVAKYFLDKYKMKLRYPHFPCLQVGQEHKHTYSPSFGVNFCYTYNKAYNFSRYTFRPDRERETAITLAILVLAQHQIISLKHYIWSVQRSFIKAWIERITEYCHWLQELKRASAVSCLLQFCILGNMDKAKSLP</sequence>
<dbReference type="Pfam" id="PF02170">
    <property type="entry name" value="PAZ"/>
    <property type="match status" value="1"/>
</dbReference>
<evidence type="ECO:0000313" key="3">
    <source>
        <dbReference type="Proteomes" id="UP001054945"/>
    </source>
</evidence>
<proteinExistence type="predicted"/>
<dbReference type="SUPFAM" id="SSF101690">
    <property type="entry name" value="PAZ domain"/>
    <property type="match status" value="1"/>
</dbReference>
<dbReference type="PROSITE" id="PS50821">
    <property type="entry name" value="PAZ"/>
    <property type="match status" value="1"/>
</dbReference>
<name>A0AAV4NCL7_CAEEX</name>
<feature type="domain" description="PAZ" evidence="1">
    <location>
        <begin position="1"/>
        <end position="74"/>
    </location>
</feature>
<reference evidence="2 3" key="1">
    <citation type="submission" date="2021-06" db="EMBL/GenBank/DDBJ databases">
        <title>Caerostris extrusa draft genome.</title>
        <authorList>
            <person name="Kono N."/>
            <person name="Arakawa K."/>
        </authorList>
    </citation>
    <scope>NUCLEOTIDE SEQUENCE [LARGE SCALE GENOMIC DNA]</scope>
</reference>
<comment type="caution">
    <text evidence="2">The sequence shown here is derived from an EMBL/GenBank/DDBJ whole genome shotgun (WGS) entry which is preliminary data.</text>
</comment>